<dbReference type="Pfam" id="PF04464">
    <property type="entry name" value="Glyphos_transf"/>
    <property type="match status" value="1"/>
</dbReference>
<evidence type="ECO:0000256" key="5">
    <source>
        <dbReference type="ARBA" id="ARBA00022944"/>
    </source>
</evidence>
<keyword evidence="7" id="KW-1133">Transmembrane helix</keyword>
<sequence length="376" mass="44443">MGNLKEIKLKTLKFIYNTSYQFCYYVCRPRPKRVTFATMRNAKLVDNLKQLYDTFEENGDYELKAFCFHYDRSWKSRLLFFWYSLMSVYYVATSHLFIIDDYFFPLYSLKKHRKNVVIQTWHAIGTLKKFGLSLPNAQKSVIKPHTNYDWVVVNTEADRQAYADAFDIENSHILPLGQPMLDTVSKSSINLPPNHKKKLLYSPTYRSNDSKKVLTAVNDMIKATASLKEDWEIYISIHPYVNMKSNLPKLPKNVHLFQDPALVKKIMPKVDVFITDYSSLLLNFSYFERPILLFTPDYQDYSQEQGFYVDYFNYLHAPSFKQTSSLMTFINEDLSHVDLDYVRQLKQKNFPNQDGHNSDRVYNFLTSINRYGEQRL</sequence>
<keyword evidence="5" id="KW-0777">Teichoic acid biosynthesis</keyword>
<evidence type="ECO:0000313" key="9">
    <source>
        <dbReference type="EMBL" id="OAD63362.1"/>
    </source>
</evidence>
<comment type="caution">
    <text evidence="8">The sequence shown here is derived from an EMBL/GenBank/DDBJ whole genome shotgun (WGS) entry which is preliminary data.</text>
</comment>
<dbReference type="RefSeq" id="WP_068807967.1">
    <property type="nucleotide sequence ID" value="NZ_OZ061292.1"/>
</dbReference>
<evidence type="ECO:0000313" key="8">
    <source>
        <dbReference type="EMBL" id="MDV7694164.1"/>
    </source>
</evidence>
<comment type="subcellular location">
    <subcellularLocation>
        <location evidence="1">Cell membrane</location>
        <topology evidence="1">Peripheral membrane protein</topology>
    </subcellularLocation>
</comment>
<accession>A0AAP5TDP5</accession>
<dbReference type="AlphaFoldDB" id="A0AAP5TDP5"/>
<keyword evidence="10" id="KW-1185">Reference proteome</keyword>
<dbReference type="Gene3D" id="3.40.50.12580">
    <property type="match status" value="1"/>
</dbReference>
<reference evidence="8" key="2">
    <citation type="submission" date="2019-10" db="EMBL/GenBank/DDBJ databases">
        <title>Malate fermentation in French cider.</title>
        <authorList>
            <person name="Cousin F.J."/>
            <person name="Medina Fernandez S."/>
            <person name="Misery B."/>
            <person name="Laplace J.-M."/>
            <person name="Cretenet M."/>
        </authorList>
    </citation>
    <scope>NUCLEOTIDE SEQUENCE</scope>
    <source>
        <strain evidence="8">UCMA15901</strain>
    </source>
</reference>
<dbReference type="PANTHER" id="PTHR37316:SF2">
    <property type="entry name" value="TEICHOIC ACID RIBITOL-PHOSPHATE POLYMERASE TARK"/>
    <property type="match status" value="1"/>
</dbReference>
<name>A0AAP5TDP5_9LACO</name>
<proteinExistence type="inferred from homology"/>
<feature type="transmembrane region" description="Helical" evidence="7">
    <location>
        <begin position="80"/>
        <end position="104"/>
    </location>
</feature>
<dbReference type="EMBL" id="LXND01000080">
    <property type="protein sequence ID" value="OAD63362.1"/>
    <property type="molecule type" value="Genomic_DNA"/>
</dbReference>
<dbReference type="GeneID" id="93383880"/>
<evidence type="ECO:0000313" key="10">
    <source>
        <dbReference type="Proteomes" id="UP000077280"/>
    </source>
</evidence>
<dbReference type="GO" id="GO:0047355">
    <property type="term" value="F:CDP-glycerol glycerophosphotransferase activity"/>
    <property type="evidence" value="ECO:0007669"/>
    <property type="project" value="InterPro"/>
</dbReference>
<keyword evidence="7" id="KW-0812">Transmembrane</keyword>
<reference evidence="9 10" key="1">
    <citation type="submission" date="2016-05" db="EMBL/GenBank/DDBJ databases">
        <title>Draft genome sequence of Pediococcus parvulus 2.6, a probiotic beta-glucan producer strain.</title>
        <authorList>
            <person name="Mohedano M.L."/>
            <person name="Perez-Ramos A."/>
            <person name="Duenas M.T."/>
            <person name="Lamontanara A."/>
            <person name="Orru L."/>
            <person name="Spano G."/>
            <person name="Capozzi V."/>
            <person name="Lopez P."/>
        </authorList>
    </citation>
    <scope>NUCLEOTIDE SEQUENCE [LARGE SCALE GENOMIC DNA]</scope>
    <source>
        <strain evidence="9 10">2.6</strain>
    </source>
</reference>
<dbReference type="InterPro" id="IPR007554">
    <property type="entry name" value="Glycerophosphate_synth"/>
</dbReference>
<evidence type="ECO:0000256" key="3">
    <source>
        <dbReference type="ARBA" id="ARBA00022475"/>
    </source>
</evidence>
<comment type="similarity">
    <text evidence="2">Belongs to the CDP-glycerol glycerophosphotransferase family.</text>
</comment>
<organism evidence="8 11">
    <name type="scientific">Pediococcus parvulus</name>
    <dbReference type="NCBI Taxonomy" id="54062"/>
    <lineage>
        <taxon>Bacteria</taxon>
        <taxon>Bacillati</taxon>
        <taxon>Bacillota</taxon>
        <taxon>Bacilli</taxon>
        <taxon>Lactobacillales</taxon>
        <taxon>Lactobacillaceae</taxon>
        <taxon>Pediococcus</taxon>
    </lineage>
</organism>
<dbReference type="GO" id="GO:0019350">
    <property type="term" value="P:teichoic acid biosynthetic process"/>
    <property type="evidence" value="ECO:0007669"/>
    <property type="project" value="UniProtKB-KW"/>
</dbReference>
<protein>
    <submittedName>
        <fullName evidence="8">Ribitolphosphotransferase</fullName>
    </submittedName>
</protein>
<evidence type="ECO:0000313" key="11">
    <source>
        <dbReference type="Proteomes" id="UP001275867"/>
    </source>
</evidence>
<dbReference type="InterPro" id="IPR043148">
    <property type="entry name" value="TagF_C"/>
</dbReference>
<keyword evidence="6 7" id="KW-0472">Membrane</keyword>
<gene>
    <name evidence="9" type="ORF">A7K95_10045</name>
    <name evidence="8" type="ORF">GA842_04535</name>
</gene>
<dbReference type="PANTHER" id="PTHR37316">
    <property type="entry name" value="TEICHOIC ACID GLYCEROL-PHOSPHATE PRIMASE"/>
    <property type="match status" value="1"/>
</dbReference>
<dbReference type="InterPro" id="IPR051612">
    <property type="entry name" value="Teichoic_Acid_Biosynth"/>
</dbReference>
<keyword evidence="4" id="KW-0808">Transferase</keyword>
<evidence type="ECO:0000256" key="6">
    <source>
        <dbReference type="ARBA" id="ARBA00023136"/>
    </source>
</evidence>
<evidence type="ECO:0000256" key="7">
    <source>
        <dbReference type="SAM" id="Phobius"/>
    </source>
</evidence>
<evidence type="ECO:0000256" key="4">
    <source>
        <dbReference type="ARBA" id="ARBA00022679"/>
    </source>
</evidence>
<dbReference type="Gene3D" id="3.40.50.11820">
    <property type="match status" value="1"/>
</dbReference>
<dbReference type="Proteomes" id="UP000077280">
    <property type="component" value="Unassembled WGS sequence"/>
</dbReference>
<dbReference type="InterPro" id="IPR043149">
    <property type="entry name" value="TagF_N"/>
</dbReference>
<dbReference type="GO" id="GO:0005886">
    <property type="term" value="C:plasma membrane"/>
    <property type="evidence" value="ECO:0007669"/>
    <property type="project" value="UniProtKB-SubCell"/>
</dbReference>
<keyword evidence="3" id="KW-1003">Cell membrane</keyword>
<evidence type="ECO:0000256" key="2">
    <source>
        <dbReference type="ARBA" id="ARBA00010488"/>
    </source>
</evidence>
<dbReference type="Proteomes" id="UP001275867">
    <property type="component" value="Unassembled WGS sequence"/>
</dbReference>
<evidence type="ECO:0000256" key="1">
    <source>
        <dbReference type="ARBA" id="ARBA00004202"/>
    </source>
</evidence>
<dbReference type="SUPFAM" id="SSF53756">
    <property type="entry name" value="UDP-Glycosyltransferase/glycogen phosphorylase"/>
    <property type="match status" value="1"/>
</dbReference>
<dbReference type="EMBL" id="WERX01000011">
    <property type="protein sequence ID" value="MDV7694164.1"/>
    <property type="molecule type" value="Genomic_DNA"/>
</dbReference>